<dbReference type="Proteomes" id="UP000887566">
    <property type="component" value="Unplaced"/>
</dbReference>
<dbReference type="WBParaSite" id="PSAMB.scaffold17091size1200.g37140.t1">
    <property type="protein sequence ID" value="PSAMB.scaffold17091size1200.g37140.t1"/>
    <property type="gene ID" value="PSAMB.scaffold17091size1200.g37140"/>
</dbReference>
<reference evidence="4" key="1">
    <citation type="submission" date="2022-11" db="UniProtKB">
        <authorList>
            <consortium name="WormBaseParasite"/>
        </authorList>
    </citation>
    <scope>IDENTIFICATION</scope>
</reference>
<dbReference type="GO" id="GO:0005737">
    <property type="term" value="C:cytoplasm"/>
    <property type="evidence" value="ECO:0007669"/>
    <property type="project" value="UniProtKB-SubCell"/>
</dbReference>
<keyword evidence="3" id="KW-1185">Reference proteome</keyword>
<comment type="subcellular location">
    <subcellularLocation>
        <location evidence="1">Cytoplasm</location>
    </subcellularLocation>
</comment>
<keyword evidence="2" id="KW-0963">Cytoplasm</keyword>
<sequence>IELCLDKAQHALNAELVTLKSTLLTLEHQLDNAREGRKRLDQERRRFGGKQEVYAHNLKIDYEILRMVRTTYPQEIQLSGFLLTEKKLHD</sequence>
<organism evidence="3 4">
    <name type="scientific">Plectus sambesii</name>
    <dbReference type="NCBI Taxonomy" id="2011161"/>
    <lineage>
        <taxon>Eukaryota</taxon>
        <taxon>Metazoa</taxon>
        <taxon>Ecdysozoa</taxon>
        <taxon>Nematoda</taxon>
        <taxon>Chromadorea</taxon>
        <taxon>Plectida</taxon>
        <taxon>Plectina</taxon>
        <taxon>Plectoidea</taxon>
        <taxon>Plectidae</taxon>
        <taxon>Plectus</taxon>
    </lineage>
</organism>
<dbReference type="GO" id="GO:0005929">
    <property type="term" value="C:cilium"/>
    <property type="evidence" value="ECO:0007669"/>
    <property type="project" value="UniProtKB-ARBA"/>
</dbReference>
<evidence type="ECO:0000313" key="4">
    <source>
        <dbReference type="WBParaSite" id="PSAMB.scaffold17091size1200.g37140.t1"/>
    </source>
</evidence>
<proteinExistence type="predicted"/>
<evidence type="ECO:0000256" key="2">
    <source>
        <dbReference type="ARBA" id="ARBA00022490"/>
    </source>
</evidence>
<name>A0A914VCF4_9BILA</name>
<protein>
    <submittedName>
        <fullName evidence="4">Uncharacterized protein</fullName>
    </submittedName>
</protein>
<dbReference type="AlphaFoldDB" id="A0A914VCF4"/>
<evidence type="ECO:0000256" key="1">
    <source>
        <dbReference type="ARBA" id="ARBA00004496"/>
    </source>
</evidence>
<dbReference type="Pfam" id="PF03148">
    <property type="entry name" value="Tektin"/>
    <property type="match status" value="1"/>
</dbReference>
<accession>A0A914VCF4</accession>
<dbReference type="InterPro" id="IPR048256">
    <property type="entry name" value="Tektin-like"/>
</dbReference>
<evidence type="ECO:0000313" key="3">
    <source>
        <dbReference type="Proteomes" id="UP000887566"/>
    </source>
</evidence>